<dbReference type="AlphaFoldDB" id="A0A0E0AW93"/>
<dbReference type="HOGENOM" id="CLU_151515_0_0_1"/>
<protein>
    <submittedName>
        <fullName evidence="2">Uncharacterized protein</fullName>
    </submittedName>
</protein>
<keyword evidence="1" id="KW-0472">Membrane</keyword>
<name>A0A0E0AW93_9ORYZ</name>
<evidence type="ECO:0000313" key="2">
    <source>
        <dbReference type="EnsemblPlants" id="OGLUM08G17850.1"/>
    </source>
</evidence>
<keyword evidence="1" id="KW-0812">Transmembrane</keyword>
<dbReference type="Gramene" id="OGLUM08G17850.1">
    <property type="protein sequence ID" value="OGLUM08G17850.1"/>
    <property type="gene ID" value="OGLUM08G17850"/>
</dbReference>
<keyword evidence="3" id="KW-1185">Reference proteome</keyword>
<sequence length="155" mass="16482">MAAVIDFLQLEPPREPRPQPAVQAALPVAKSALFVAINGLVAPSYLRWCLACDDGGGGGGGGGLRRRCFRGEAGGDVEQMWYQMASFATAVLGVALLAFHVASSSAPAALAAWLVWLTKVFTCGTLQFGLNIVHFCIKIIYFKLIRGLDSNLSRG</sequence>
<reference evidence="2" key="1">
    <citation type="submission" date="2015-04" db="UniProtKB">
        <authorList>
            <consortium name="EnsemblPlants"/>
        </authorList>
    </citation>
    <scope>IDENTIFICATION</scope>
</reference>
<accession>A0A0E0AW93</accession>
<keyword evidence="1" id="KW-1133">Transmembrane helix</keyword>
<feature type="transmembrane region" description="Helical" evidence="1">
    <location>
        <begin position="90"/>
        <end position="116"/>
    </location>
</feature>
<dbReference type="EnsemblPlants" id="OGLUM08G17850.1">
    <property type="protein sequence ID" value="OGLUM08G17850.1"/>
    <property type="gene ID" value="OGLUM08G17850"/>
</dbReference>
<reference evidence="2" key="2">
    <citation type="submission" date="2018-05" db="EMBL/GenBank/DDBJ databases">
        <title>OgluRS3 (Oryza glumaepatula Reference Sequence Version 3).</title>
        <authorList>
            <person name="Zhang J."/>
            <person name="Kudrna D."/>
            <person name="Lee S."/>
            <person name="Talag J."/>
            <person name="Welchert J."/>
            <person name="Wing R.A."/>
        </authorList>
    </citation>
    <scope>NUCLEOTIDE SEQUENCE [LARGE SCALE GENOMIC DNA]</scope>
</reference>
<dbReference type="Proteomes" id="UP000026961">
    <property type="component" value="Chromosome 8"/>
</dbReference>
<organism evidence="2">
    <name type="scientific">Oryza glumipatula</name>
    <dbReference type="NCBI Taxonomy" id="40148"/>
    <lineage>
        <taxon>Eukaryota</taxon>
        <taxon>Viridiplantae</taxon>
        <taxon>Streptophyta</taxon>
        <taxon>Embryophyta</taxon>
        <taxon>Tracheophyta</taxon>
        <taxon>Spermatophyta</taxon>
        <taxon>Magnoliopsida</taxon>
        <taxon>Liliopsida</taxon>
        <taxon>Poales</taxon>
        <taxon>Poaceae</taxon>
        <taxon>BOP clade</taxon>
        <taxon>Oryzoideae</taxon>
        <taxon>Oryzeae</taxon>
        <taxon>Oryzinae</taxon>
        <taxon>Oryza</taxon>
    </lineage>
</organism>
<dbReference type="eggNOG" id="ENOG502R48Z">
    <property type="taxonomic scope" value="Eukaryota"/>
</dbReference>
<evidence type="ECO:0000313" key="3">
    <source>
        <dbReference type="Proteomes" id="UP000026961"/>
    </source>
</evidence>
<proteinExistence type="predicted"/>
<evidence type="ECO:0000256" key="1">
    <source>
        <dbReference type="SAM" id="Phobius"/>
    </source>
</evidence>